<name>A0ABY5GHZ8_9GAMM</name>
<keyword evidence="1" id="KW-1133">Transmembrane helix</keyword>
<protein>
    <recommendedName>
        <fullName evidence="4">DUF2919 domain-containing protein</fullName>
    </recommendedName>
</protein>
<dbReference type="EMBL" id="CP101508">
    <property type="protein sequence ID" value="UTV28913.1"/>
    <property type="molecule type" value="Genomic_DNA"/>
</dbReference>
<keyword evidence="1" id="KW-0812">Transmembrane</keyword>
<keyword evidence="3" id="KW-1185">Reference proteome</keyword>
<feature type="transmembrane region" description="Helical" evidence="1">
    <location>
        <begin position="89"/>
        <end position="109"/>
    </location>
</feature>
<feature type="transmembrane region" description="Helical" evidence="1">
    <location>
        <begin position="31"/>
        <end position="49"/>
    </location>
</feature>
<evidence type="ECO:0000313" key="3">
    <source>
        <dbReference type="Proteomes" id="UP001057998"/>
    </source>
</evidence>
<accession>A0ABY5GHZ8</accession>
<dbReference type="Proteomes" id="UP001057998">
    <property type="component" value="Chromosome 1"/>
</dbReference>
<organism evidence="2 3">
    <name type="scientific">Photobacterium atrarenae</name>
    <dbReference type="NCBI Taxonomy" id="865757"/>
    <lineage>
        <taxon>Bacteria</taxon>
        <taxon>Pseudomonadati</taxon>
        <taxon>Pseudomonadota</taxon>
        <taxon>Gammaproteobacteria</taxon>
        <taxon>Vibrionales</taxon>
        <taxon>Vibrionaceae</taxon>
        <taxon>Photobacterium</taxon>
    </lineage>
</organism>
<gene>
    <name evidence="2" type="ORF">NNL38_06690</name>
</gene>
<evidence type="ECO:0008006" key="4">
    <source>
        <dbReference type="Google" id="ProtNLM"/>
    </source>
</evidence>
<proteinExistence type="predicted"/>
<feature type="transmembrane region" description="Helical" evidence="1">
    <location>
        <begin position="7"/>
        <end position="25"/>
    </location>
</feature>
<feature type="transmembrane region" description="Helical" evidence="1">
    <location>
        <begin position="61"/>
        <end position="83"/>
    </location>
</feature>
<evidence type="ECO:0000313" key="2">
    <source>
        <dbReference type="EMBL" id="UTV28913.1"/>
    </source>
</evidence>
<evidence type="ECO:0000256" key="1">
    <source>
        <dbReference type="SAM" id="Phobius"/>
    </source>
</evidence>
<sequence>MARVKHRLVLFGLLAPNVVSFWLLAAHFLRGGAMGWFLCWLLLPALLLVRRRWIVRMVQLALLFVASAWVMITAEMLTSRIIMGEDWSRMLMIMGTVICMTLLSACTFLHPQLERHYGLGR</sequence>
<keyword evidence="1" id="KW-0472">Membrane</keyword>
<reference evidence="2" key="1">
    <citation type="submission" date="2022-07" db="EMBL/GenBank/DDBJ databases">
        <title>Genome sequencing of Photobacterium atrarenae GJH2-4.</title>
        <authorList>
            <person name="Park S.-J."/>
        </authorList>
    </citation>
    <scope>NUCLEOTIDE SEQUENCE</scope>
    <source>
        <strain evidence="2">GJH2-4</strain>
    </source>
</reference>
<dbReference type="RefSeq" id="WP_255390236.1">
    <property type="nucleotide sequence ID" value="NZ_CP101508.1"/>
</dbReference>